<name>F1YZC1_9STRE</name>
<sequence>MNKGFFYLWKTHYVTEMLQILLNYVDIVSFISYNDLVR</sequence>
<organism evidence="1 2">
    <name type="scientific">Streptococcus parauberis NCFD 2020</name>
    <dbReference type="NCBI Taxonomy" id="873447"/>
    <lineage>
        <taxon>Bacteria</taxon>
        <taxon>Bacillati</taxon>
        <taxon>Bacillota</taxon>
        <taxon>Bacilli</taxon>
        <taxon>Lactobacillales</taxon>
        <taxon>Streptococcaceae</taxon>
        <taxon>Streptococcus</taxon>
    </lineage>
</organism>
<evidence type="ECO:0000313" key="1">
    <source>
        <dbReference type="EMBL" id="EGE53184.1"/>
    </source>
</evidence>
<reference evidence="1 2" key="1">
    <citation type="submission" date="2011-02" db="EMBL/GenBank/DDBJ databases">
        <authorList>
            <person name="Stanhope M.J."/>
            <person name="Durkin A.S."/>
            <person name="Hostetler J."/>
            <person name="Kim M."/>
            <person name="Radune D."/>
            <person name="Singh I."/>
            <person name="Town C.D."/>
        </authorList>
    </citation>
    <scope>NUCLEOTIDE SEQUENCE [LARGE SCALE GENOMIC DNA]</scope>
    <source>
        <strain evidence="1 2">NCFD 2020</strain>
    </source>
</reference>
<dbReference type="HOGENOM" id="CLU_3333682_0_0_9"/>
<dbReference type="EMBL" id="AEUT02000001">
    <property type="protein sequence ID" value="EGE53184.1"/>
    <property type="molecule type" value="Genomic_DNA"/>
</dbReference>
<proteinExistence type="predicted"/>
<dbReference type="Proteomes" id="UP000003732">
    <property type="component" value="Unassembled WGS sequence"/>
</dbReference>
<gene>
    <name evidence="1" type="ORF">SPB_0449</name>
</gene>
<comment type="caution">
    <text evidence="1">The sequence shown here is derived from an EMBL/GenBank/DDBJ whole genome shotgun (WGS) entry which is preliminary data.</text>
</comment>
<accession>F1YZC1</accession>
<dbReference type="AlphaFoldDB" id="F1YZC1"/>
<evidence type="ECO:0000313" key="2">
    <source>
        <dbReference type="Proteomes" id="UP000003732"/>
    </source>
</evidence>
<protein>
    <submittedName>
        <fullName evidence="1">Uncharacterized protein</fullName>
    </submittedName>
</protein>